<dbReference type="InterPro" id="IPR053134">
    <property type="entry name" value="RNA-dir_DNA_polymerase"/>
</dbReference>
<sequence>MLQELPEELKDFADVFDEERYDMLPEHREWDCKIDFYDDNKLPKPKKAYPLSPKEREATKEYVKSELKSGRIRPSNSPVAASLFFVKKALKPGQEVPDLRPVVDYRGANAETIPDRYPIPLMEQLLEIFKKTSDKSKEELFITSLDLKNGFWNVRIREGDEWKTAFSTSEGLFEYTVMALD</sequence>
<accession>A0A183CQJ7</accession>
<protein>
    <submittedName>
        <fullName evidence="3">Reverse transcriptase domain-containing protein</fullName>
    </submittedName>
</protein>
<evidence type="ECO:0000313" key="2">
    <source>
        <dbReference type="Proteomes" id="UP000050741"/>
    </source>
</evidence>
<dbReference type="PANTHER" id="PTHR24559">
    <property type="entry name" value="TRANSPOSON TY3-I GAG-POL POLYPROTEIN"/>
    <property type="match status" value="1"/>
</dbReference>
<dbReference type="Proteomes" id="UP000050741">
    <property type="component" value="Unassembled WGS sequence"/>
</dbReference>
<dbReference type="CDD" id="cd01647">
    <property type="entry name" value="RT_LTR"/>
    <property type="match status" value="1"/>
</dbReference>
<evidence type="ECO:0000313" key="3">
    <source>
        <dbReference type="WBParaSite" id="GPLIN_001515500"/>
    </source>
</evidence>
<dbReference type="InterPro" id="IPR043502">
    <property type="entry name" value="DNA/RNA_pol_sf"/>
</dbReference>
<proteinExistence type="predicted"/>
<reference evidence="2" key="2">
    <citation type="submission" date="2014-05" db="EMBL/GenBank/DDBJ databases">
        <title>The genome and life-stage specific transcriptomes of Globodera pallida elucidate key aspects of plant parasitism by a cyst nematode.</title>
        <authorList>
            <person name="Cotton J.A."/>
            <person name="Lilley C.J."/>
            <person name="Jones L.M."/>
            <person name="Kikuchi T."/>
            <person name="Reid A.J."/>
            <person name="Thorpe P."/>
            <person name="Tsai I.J."/>
            <person name="Beasley H."/>
            <person name="Blok V."/>
            <person name="Cock P.J.A."/>
            <person name="Van den Akker S.E."/>
            <person name="Holroyd N."/>
            <person name="Hunt M."/>
            <person name="Mantelin S."/>
            <person name="Naghra H."/>
            <person name="Pain A."/>
            <person name="Palomares-Rius J.E."/>
            <person name="Zarowiecki M."/>
            <person name="Berriman M."/>
            <person name="Jones J.T."/>
            <person name="Urwin P.E."/>
        </authorList>
    </citation>
    <scope>NUCLEOTIDE SEQUENCE [LARGE SCALE GENOMIC DNA]</scope>
    <source>
        <strain evidence="2">Lindley</strain>
    </source>
</reference>
<evidence type="ECO:0000259" key="1">
    <source>
        <dbReference type="Pfam" id="PF00078"/>
    </source>
</evidence>
<reference evidence="3" key="3">
    <citation type="submission" date="2016-06" db="UniProtKB">
        <authorList>
            <consortium name="WormBaseParasite"/>
        </authorList>
    </citation>
    <scope>IDENTIFICATION</scope>
</reference>
<dbReference type="Pfam" id="PF00078">
    <property type="entry name" value="RVT_1"/>
    <property type="match status" value="1"/>
</dbReference>
<keyword evidence="2" id="KW-1185">Reference proteome</keyword>
<dbReference type="InterPro" id="IPR043128">
    <property type="entry name" value="Rev_trsase/Diguanyl_cyclase"/>
</dbReference>
<dbReference type="SUPFAM" id="SSF56672">
    <property type="entry name" value="DNA/RNA polymerases"/>
    <property type="match status" value="1"/>
</dbReference>
<dbReference type="WBParaSite" id="GPLIN_001515500">
    <property type="protein sequence ID" value="GPLIN_001515500"/>
    <property type="gene ID" value="GPLIN_001515500"/>
</dbReference>
<dbReference type="InterPro" id="IPR000477">
    <property type="entry name" value="RT_dom"/>
</dbReference>
<dbReference type="Gene3D" id="3.30.70.270">
    <property type="match status" value="1"/>
</dbReference>
<dbReference type="PANTHER" id="PTHR24559:SF440">
    <property type="entry name" value="RIBONUCLEASE H"/>
    <property type="match status" value="1"/>
</dbReference>
<dbReference type="AlphaFoldDB" id="A0A183CQJ7"/>
<feature type="domain" description="Reverse transcriptase" evidence="1">
    <location>
        <begin position="96"/>
        <end position="176"/>
    </location>
</feature>
<reference evidence="2" key="1">
    <citation type="submission" date="2013-12" db="EMBL/GenBank/DDBJ databases">
        <authorList>
            <person name="Aslett M."/>
        </authorList>
    </citation>
    <scope>NUCLEOTIDE SEQUENCE [LARGE SCALE GENOMIC DNA]</scope>
    <source>
        <strain evidence="2">Lindley</strain>
    </source>
</reference>
<organism evidence="2 3">
    <name type="scientific">Globodera pallida</name>
    <name type="common">Potato cyst nematode worm</name>
    <name type="synonym">Heterodera pallida</name>
    <dbReference type="NCBI Taxonomy" id="36090"/>
    <lineage>
        <taxon>Eukaryota</taxon>
        <taxon>Metazoa</taxon>
        <taxon>Ecdysozoa</taxon>
        <taxon>Nematoda</taxon>
        <taxon>Chromadorea</taxon>
        <taxon>Rhabditida</taxon>
        <taxon>Tylenchina</taxon>
        <taxon>Tylenchomorpha</taxon>
        <taxon>Tylenchoidea</taxon>
        <taxon>Heteroderidae</taxon>
        <taxon>Heteroderinae</taxon>
        <taxon>Globodera</taxon>
    </lineage>
</organism>
<dbReference type="Gene3D" id="3.10.10.10">
    <property type="entry name" value="HIV Type 1 Reverse Transcriptase, subunit A, domain 1"/>
    <property type="match status" value="1"/>
</dbReference>
<name>A0A183CQJ7_GLOPA</name>